<evidence type="ECO:0008006" key="4">
    <source>
        <dbReference type="Google" id="ProtNLM"/>
    </source>
</evidence>
<organism evidence="2 3">
    <name type="scientific">Streptomyces spectabilis</name>
    <dbReference type="NCBI Taxonomy" id="68270"/>
    <lineage>
        <taxon>Bacteria</taxon>
        <taxon>Bacillati</taxon>
        <taxon>Actinomycetota</taxon>
        <taxon>Actinomycetes</taxon>
        <taxon>Kitasatosporales</taxon>
        <taxon>Streptomycetaceae</taxon>
        <taxon>Streptomyces</taxon>
    </lineage>
</organism>
<name>A0A516RHL3_STRST</name>
<accession>A0A516RHL3</accession>
<evidence type="ECO:0000313" key="2">
    <source>
        <dbReference type="EMBL" id="QDQ15139.1"/>
    </source>
</evidence>
<dbReference type="Proteomes" id="UP000316806">
    <property type="component" value="Chromosome"/>
</dbReference>
<evidence type="ECO:0000256" key="1">
    <source>
        <dbReference type="SAM" id="SignalP"/>
    </source>
</evidence>
<proteinExistence type="predicted"/>
<sequence length="371" mass="39988">MDRRRFVGGALGVAAGAAGAALLPAPSAGAAARADGWQQVPVPDGAQMAALRAVAAAGPRLAWAVGTEGLDRGTYGRPLSYVWNGTAWSRTDTAGLGFNGFLMDVAANASGDAWAVGLDRENSLWHLYAWDGDGWERVPFPGDGVPGNAVHDITVAPDGDAWAVGSCDGMSRTLHWNGRRWRWLRPLPSGNNSSAVGVRRTRRGDVWIHGNGVCARWDGAWHEIPVEGHPQYVTGMLPTAADDIWVCGYNWVLTGGRPPGASLRHYDGTAWHHVETPFVAGELVGIVGDARDRPDRIAGWEYPNWNQAHHLRWADGSWVSERGPASASPVLMNGIERVPGTRTYWAVGSTSFFPYPPGQVRIERLSLRGPR</sequence>
<evidence type="ECO:0000313" key="3">
    <source>
        <dbReference type="Proteomes" id="UP000316806"/>
    </source>
</evidence>
<dbReference type="EMBL" id="CP040916">
    <property type="protein sequence ID" value="QDQ15139.1"/>
    <property type="molecule type" value="Genomic_DNA"/>
</dbReference>
<dbReference type="AlphaFoldDB" id="A0A516RHL3"/>
<dbReference type="PROSITE" id="PS51318">
    <property type="entry name" value="TAT"/>
    <property type="match status" value="1"/>
</dbReference>
<reference evidence="2 3" key="1">
    <citation type="journal article" date="2019" name="J. Ind. Microbiol. Biotechnol.">
        <title>The complete genomic sequence of Streptomyces spectabilis NRRL-2792 and identification of secondary metabolite biosynthetic gene clusters.</title>
        <authorList>
            <person name="Sinha A."/>
            <person name="Phillips-Salemka S."/>
            <person name="Niraula T.A."/>
            <person name="Short K.A."/>
            <person name="Niraula N.P."/>
        </authorList>
    </citation>
    <scope>NUCLEOTIDE SEQUENCE [LARGE SCALE GENOMIC DNA]</scope>
    <source>
        <strain evidence="2 3">NRRL 2792</strain>
    </source>
</reference>
<feature type="chain" id="PRO_5021803021" description="Twin-arginine translocation signal domain-containing protein" evidence="1">
    <location>
        <begin position="31"/>
        <end position="371"/>
    </location>
</feature>
<gene>
    <name evidence="2" type="ORF">FH965_35085</name>
</gene>
<keyword evidence="1" id="KW-0732">Signal</keyword>
<dbReference type="RefSeq" id="WP_144322342.1">
    <property type="nucleotide sequence ID" value="NZ_CP040916.1"/>
</dbReference>
<protein>
    <recommendedName>
        <fullName evidence="4">Twin-arginine translocation signal domain-containing protein</fullName>
    </recommendedName>
</protein>
<dbReference type="InterPro" id="IPR006311">
    <property type="entry name" value="TAT_signal"/>
</dbReference>
<dbReference type="SUPFAM" id="SSF101898">
    <property type="entry name" value="NHL repeat"/>
    <property type="match status" value="1"/>
</dbReference>
<feature type="signal peptide" evidence="1">
    <location>
        <begin position="1"/>
        <end position="30"/>
    </location>
</feature>